<dbReference type="AlphaFoldDB" id="A0A0G1WHN6"/>
<gene>
    <name evidence="2" type="ORF">UY20_C0004G0025</name>
</gene>
<organism evidence="2 3">
    <name type="scientific">Candidatus Yanofskybacteria bacterium GW2011_GWA1_48_10</name>
    <dbReference type="NCBI Taxonomy" id="1619022"/>
    <lineage>
        <taxon>Bacteria</taxon>
        <taxon>Candidatus Yanofskyibacteriota</taxon>
    </lineage>
</organism>
<comment type="caution">
    <text evidence="2">The sequence shown here is derived from an EMBL/GenBank/DDBJ whole genome shotgun (WGS) entry which is preliminary data.</text>
</comment>
<dbReference type="Gene3D" id="2.60.40.650">
    <property type="match status" value="1"/>
</dbReference>
<keyword evidence="1" id="KW-0812">Transmembrane</keyword>
<sequence>MSKKKNSSLAFFLVLLVVSVGIFFMVVVMTRGNLTSGPSGPDEKAVIAAKVASAQAKTTSLRSAITAGQAAGGGDTALKVLAVARKQELLELMEKAPGEVVNVALSSAERSKLPEEVRTEIEEDKSAGGTVDVSTQQDPQTNLAKKVIAVVTSDKKRYVLHFSKPVQLYTGGKVVVKGIAIGDQIVVTESSVEKAVEKAFPSPRRPGSDLGPVTAQAVDPGSNVLGAASKWGTCDNTGRYPCYYDTSAFMLGKVAVGIVLPQCNGAVDSCSESWSAERMDLVVSQIRAAMNWWSGRMDGKVSFVFEERRAVPTSYEPIRRPQSDESLWMGNTLTNMGYGGADYFQRVYAYNNDLRQRLEADWGMTIFVVDSNNDADGSFADWYFAYSYVGGPFSVLTYDNDGYGIGNMGAVAAHETGHVFGALDQYPGAGVACTATSGYLAVQNQNSQQAGCLSNTDSIMRGGVNPYTNNLIDQYAAGQLGFRISSGTLPDPINTKPVVTLDPLPSPMTTTPTITGLAVDVPYSPPSGNYMSINSVTAVQYRVDGGNWQNASPLGTPTFSDIEQRFTFTPSLASGTHQITVQAINRFGNVSDPPAVFSVNVPGTATPTPSPVGCTATCVSAVTTGNCTQSSPCKTSAEAANALPKVTYTINSSGCSSAIAIDASTGQFSPTGSDLPANTWLSAASISASGSASTSWNFCNGSSICWTFDAGQPLYWRLRDQASGSTLAACSSFAAPATATPVPTATPPAVPPPPSTPPGFSCTVETFSAMPTWSSSYDASWGNAASWSASSYLRASRSGAGSSTKVKVYPISPSTNYDLRVMMNGVSGQTYYNEAAYKLGTYAADNYESAPSTWNTVNRFDGYGSWPNGNGGVWTSYTSSFYSGLNDSLSVGFRAGLGSGLDYPGGNWGNLTICTPISPSPTATPVPTIPPTATPVPTAPPTPVPTVAPTATPAPTTTPIPFGIILRSLSTSTNSSKAKTFFINRPAGSQAGDVMMAQVTIRTTNTSVSAPSGWTMVRQDNIGGTAKNILYYRVASASEPDSYRWTFGKPQQASGGIMDYAGVDTGSPIDAHSGQYNSGTTATAPSVNLNTAGAKVVYVVATASQTSVNPPSGFTTRYSAGVPGAVMSFTADKSFSSAGATGNQDGTAGTSNVAVLVALRPAQ</sequence>
<evidence type="ECO:0000256" key="1">
    <source>
        <dbReference type="SAM" id="Phobius"/>
    </source>
</evidence>
<feature type="transmembrane region" description="Helical" evidence="1">
    <location>
        <begin position="9"/>
        <end position="29"/>
    </location>
</feature>
<proteinExistence type="predicted"/>
<keyword evidence="1" id="KW-1133">Transmembrane helix</keyword>
<dbReference type="SUPFAM" id="SSF55486">
    <property type="entry name" value="Metalloproteases ('zincins'), catalytic domain"/>
    <property type="match status" value="1"/>
</dbReference>
<reference evidence="2 3" key="1">
    <citation type="journal article" date="2015" name="Nature">
        <title>rRNA introns, odd ribosomes, and small enigmatic genomes across a large radiation of phyla.</title>
        <authorList>
            <person name="Brown C.T."/>
            <person name="Hug L.A."/>
            <person name="Thomas B.C."/>
            <person name="Sharon I."/>
            <person name="Castelle C.J."/>
            <person name="Singh A."/>
            <person name="Wilkins M.J."/>
            <person name="Williams K.H."/>
            <person name="Banfield J.F."/>
        </authorList>
    </citation>
    <scope>NUCLEOTIDE SEQUENCE [LARGE SCALE GENOMIC DNA]</scope>
</reference>
<protein>
    <submittedName>
        <fullName evidence="2">Uncharacterized protein</fullName>
    </submittedName>
</protein>
<dbReference type="EMBL" id="LCPC01000004">
    <property type="protein sequence ID" value="KKU89843.1"/>
    <property type="molecule type" value="Genomic_DNA"/>
</dbReference>
<name>A0A0G1WHN6_9BACT</name>
<dbReference type="Proteomes" id="UP000034403">
    <property type="component" value="Unassembled WGS sequence"/>
</dbReference>
<evidence type="ECO:0000313" key="2">
    <source>
        <dbReference type="EMBL" id="KKU89843.1"/>
    </source>
</evidence>
<accession>A0A0G1WHN6</accession>
<dbReference type="PATRIC" id="fig|1619022.3.peg.174"/>
<evidence type="ECO:0000313" key="3">
    <source>
        <dbReference type="Proteomes" id="UP000034403"/>
    </source>
</evidence>
<keyword evidence="1" id="KW-0472">Membrane</keyword>